<dbReference type="InterPro" id="IPR045229">
    <property type="entry name" value="TPP_enz"/>
</dbReference>
<dbReference type="GO" id="GO:0009099">
    <property type="term" value="P:L-valine biosynthetic process"/>
    <property type="evidence" value="ECO:0007669"/>
    <property type="project" value="UniProtKB-UniPathway"/>
</dbReference>
<comment type="pathway">
    <text evidence="2 9">Amino-acid biosynthesis; L-valine biosynthesis; L-valine from pyruvate: step 1/4.</text>
</comment>
<dbReference type="InterPro" id="IPR012846">
    <property type="entry name" value="Acetolactate_synth_lsu"/>
</dbReference>
<dbReference type="SUPFAM" id="SSF52518">
    <property type="entry name" value="Thiamin diphosphate-binding fold (THDP-binding)"/>
    <property type="match status" value="2"/>
</dbReference>
<evidence type="ECO:0000256" key="4">
    <source>
        <dbReference type="ARBA" id="ARBA00013145"/>
    </source>
</evidence>
<evidence type="ECO:0000256" key="3">
    <source>
        <dbReference type="ARBA" id="ARBA00007812"/>
    </source>
</evidence>
<keyword evidence="9 13" id="KW-0808">Transferase</keyword>
<dbReference type="EMBL" id="LFVU01000028">
    <property type="protein sequence ID" value="KMT21198.1"/>
    <property type="molecule type" value="Genomic_DNA"/>
</dbReference>
<dbReference type="PATRIC" id="fig|1121307.3.peg.798"/>
<evidence type="ECO:0000313" key="14">
    <source>
        <dbReference type="Proteomes" id="UP000036756"/>
    </source>
</evidence>
<dbReference type="GO" id="GO:0030976">
    <property type="term" value="F:thiamine pyrophosphate binding"/>
    <property type="evidence" value="ECO:0007669"/>
    <property type="project" value="UniProtKB-UniRule"/>
</dbReference>
<comment type="cofactor">
    <cofactor evidence="9">
        <name>thiamine diphosphate</name>
        <dbReference type="ChEBI" id="CHEBI:58937"/>
    </cofactor>
    <text evidence="9">Binds 1 thiamine pyrophosphate per subunit.</text>
</comment>
<keyword evidence="9" id="KW-0479">Metal-binding</keyword>
<dbReference type="AlphaFoldDB" id="A0A0J8DA69"/>
<keyword evidence="6 9" id="KW-0786">Thiamine pyrophosphate</keyword>
<proteinExistence type="inferred from homology"/>
<dbReference type="Pfam" id="PF02776">
    <property type="entry name" value="TPP_enzyme_N"/>
    <property type="match status" value="1"/>
</dbReference>
<dbReference type="GO" id="GO:0050660">
    <property type="term" value="F:flavin adenine dinucleotide binding"/>
    <property type="evidence" value="ECO:0007669"/>
    <property type="project" value="InterPro"/>
</dbReference>
<comment type="pathway">
    <text evidence="1 9">Amino-acid biosynthesis; L-isoleucine biosynthesis; L-isoleucine from 2-oxobutanoate: step 1/4.</text>
</comment>
<dbReference type="PANTHER" id="PTHR18968:SF13">
    <property type="entry name" value="ACETOLACTATE SYNTHASE CATALYTIC SUBUNIT, MITOCHONDRIAL"/>
    <property type="match status" value="1"/>
</dbReference>
<evidence type="ECO:0000256" key="2">
    <source>
        <dbReference type="ARBA" id="ARBA00005025"/>
    </source>
</evidence>
<dbReference type="InterPro" id="IPR029035">
    <property type="entry name" value="DHS-like_NAD/FAD-binding_dom"/>
</dbReference>
<keyword evidence="7 9" id="KW-0100">Branched-chain amino acid biosynthesis</keyword>
<feature type="domain" description="Thiamine pyrophosphate enzyme TPP-binding" evidence="11">
    <location>
        <begin position="383"/>
        <end position="530"/>
    </location>
</feature>
<feature type="domain" description="Thiamine pyrophosphate enzyme N-terminal TPP-binding" evidence="12">
    <location>
        <begin position="1"/>
        <end position="114"/>
    </location>
</feature>
<accession>A0A0J8DA69</accession>
<comment type="caution">
    <text evidence="13">The sequence shown here is derived from an EMBL/GenBank/DDBJ whole genome shotgun (WGS) entry which is preliminary data.</text>
</comment>
<dbReference type="Gene3D" id="3.40.50.970">
    <property type="match status" value="2"/>
</dbReference>
<feature type="domain" description="Thiamine pyrophosphate enzyme central" evidence="10">
    <location>
        <begin position="192"/>
        <end position="326"/>
    </location>
</feature>
<comment type="cofactor">
    <cofactor evidence="9">
        <name>Mg(2+)</name>
        <dbReference type="ChEBI" id="CHEBI:18420"/>
    </cofactor>
    <text evidence="9">Binds 1 Mg(2+) ion per subunit.</text>
</comment>
<evidence type="ECO:0000259" key="11">
    <source>
        <dbReference type="Pfam" id="PF02775"/>
    </source>
</evidence>
<evidence type="ECO:0000256" key="7">
    <source>
        <dbReference type="ARBA" id="ARBA00023304"/>
    </source>
</evidence>
<dbReference type="EC" id="2.2.1.6" evidence="4 9"/>
<evidence type="ECO:0000313" key="13">
    <source>
        <dbReference type="EMBL" id="KMT21198.1"/>
    </source>
</evidence>
<comment type="similarity">
    <text evidence="3 9">Belongs to the TPP enzyme family.</text>
</comment>
<dbReference type="InterPro" id="IPR012001">
    <property type="entry name" value="Thiamin_PyroP_enz_TPP-bd_dom"/>
</dbReference>
<dbReference type="SUPFAM" id="SSF52467">
    <property type="entry name" value="DHS-like NAD/FAD-binding domain"/>
    <property type="match status" value="1"/>
</dbReference>
<dbReference type="InterPro" id="IPR011766">
    <property type="entry name" value="TPP_enzyme_TPP-bd"/>
</dbReference>
<name>A0A0J8DA69_CLOCY</name>
<organism evidence="13 14">
    <name type="scientific">Clostridium cylindrosporum DSM 605</name>
    <dbReference type="NCBI Taxonomy" id="1121307"/>
    <lineage>
        <taxon>Bacteria</taxon>
        <taxon>Bacillati</taxon>
        <taxon>Bacillota</taxon>
        <taxon>Clostridia</taxon>
        <taxon>Eubacteriales</taxon>
        <taxon>Clostridiaceae</taxon>
        <taxon>Clostridium</taxon>
    </lineage>
</organism>
<evidence type="ECO:0000256" key="6">
    <source>
        <dbReference type="ARBA" id="ARBA00023052"/>
    </source>
</evidence>
<dbReference type="CDD" id="cd07035">
    <property type="entry name" value="TPP_PYR_POX_like"/>
    <property type="match status" value="1"/>
</dbReference>
<keyword evidence="9" id="KW-0460">Magnesium</keyword>
<dbReference type="UniPathway" id="UPA00047">
    <property type="reaction ID" value="UER00055"/>
</dbReference>
<dbReference type="Gene3D" id="3.40.50.1220">
    <property type="entry name" value="TPP-binding domain"/>
    <property type="match status" value="1"/>
</dbReference>
<protein>
    <recommendedName>
        <fullName evidence="4 9">Acetolactate synthase</fullName>
        <ecNumber evidence="4 9">2.2.1.6</ecNumber>
    </recommendedName>
</protein>
<dbReference type="InterPro" id="IPR029061">
    <property type="entry name" value="THDP-binding"/>
</dbReference>
<evidence type="ECO:0000259" key="12">
    <source>
        <dbReference type="Pfam" id="PF02776"/>
    </source>
</evidence>
<dbReference type="STRING" id="1121307.CLCY_1c04320"/>
<evidence type="ECO:0000256" key="9">
    <source>
        <dbReference type="RuleBase" id="RU003591"/>
    </source>
</evidence>
<dbReference type="PANTHER" id="PTHR18968">
    <property type="entry name" value="THIAMINE PYROPHOSPHATE ENZYMES"/>
    <property type="match status" value="1"/>
</dbReference>
<evidence type="ECO:0000259" key="10">
    <source>
        <dbReference type="Pfam" id="PF00205"/>
    </source>
</evidence>
<dbReference type="InterPro" id="IPR012000">
    <property type="entry name" value="Thiamin_PyroP_enz_cen_dom"/>
</dbReference>
<dbReference type="Pfam" id="PF00205">
    <property type="entry name" value="TPP_enzyme_M"/>
    <property type="match status" value="1"/>
</dbReference>
<gene>
    <name evidence="13" type="primary">ilvB</name>
    <name evidence="13" type="ORF">CLCY_1c04320</name>
</gene>
<reference evidence="13 14" key="1">
    <citation type="submission" date="2015-06" db="EMBL/GenBank/DDBJ databases">
        <title>Draft genome sequence of the purine-degrading Clostridium cylindrosporum HC-1 (DSM 605).</title>
        <authorList>
            <person name="Poehlein A."/>
            <person name="Schiel-Bengelsdorf B."/>
            <person name="Bengelsdorf F."/>
            <person name="Daniel R."/>
            <person name="Duerre P."/>
        </authorList>
    </citation>
    <scope>NUCLEOTIDE SEQUENCE [LARGE SCALE GENOMIC DNA]</scope>
    <source>
        <strain evidence="13 14">DSM 605</strain>
    </source>
</reference>
<keyword evidence="5 9" id="KW-0028">Amino-acid biosynthesis</keyword>
<dbReference type="FunFam" id="3.40.50.970:FF:000007">
    <property type="entry name" value="Acetolactate synthase"/>
    <property type="match status" value="1"/>
</dbReference>
<dbReference type="GO" id="GO:0005948">
    <property type="term" value="C:acetolactate synthase complex"/>
    <property type="evidence" value="ECO:0007669"/>
    <property type="project" value="TreeGrafter"/>
</dbReference>
<comment type="catalytic activity">
    <reaction evidence="8 9">
        <text>2 pyruvate + H(+) = (2S)-2-acetolactate + CO2</text>
        <dbReference type="Rhea" id="RHEA:25249"/>
        <dbReference type="ChEBI" id="CHEBI:15361"/>
        <dbReference type="ChEBI" id="CHEBI:15378"/>
        <dbReference type="ChEBI" id="CHEBI:16526"/>
        <dbReference type="ChEBI" id="CHEBI:58476"/>
        <dbReference type="EC" id="2.2.1.6"/>
    </reaction>
</comment>
<dbReference type="GO" id="GO:0009097">
    <property type="term" value="P:isoleucine biosynthetic process"/>
    <property type="evidence" value="ECO:0007669"/>
    <property type="project" value="UniProtKB-UniPathway"/>
</dbReference>
<dbReference type="NCBIfam" id="TIGR00118">
    <property type="entry name" value="acolac_lg"/>
    <property type="match status" value="1"/>
</dbReference>
<dbReference type="GO" id="GO:0003984">
    <property type="term" value="F:acetolactate synthase activity"/>
    <property type="evidence" value="ECO:0007669"/>
    <property type="project" value="UniProtKB-EC"/>
</dbReference>
<dbReference type="UniPathway" id="UPA00049">
    <property type="reaction ID" value="UER00059"/>
</dbReference>
<evidence type="ECO:0000256" key="5">
    <source>
        <dbReference type="ARBA" id="ARBA00022605"/>
    </source>
</evidence>
<dbReference type="Proteomes" id="UP000036756">
    <property type="component" value="Unassembled WGS sequence"/>
</dbReference>
<keyword evidence="14" id="KW-1185">Reference proteome</keyword>
<evidence type="ECO:0000256" key="1">
    <source>
        <dbReference type="ARBA" id="ARBA00004974"/>
    </source>
</evidence>
<dbReference type="RefSeq" id="WP_048571567.1">
    <property type="nucleotide sequence ID" value="NZ_LFVU01000028.1"/>
</dbReference>
<dbReference type="Pfam" id="PF02775">
    <property type="entry name" value="TPP_enzyme_C"/>
    <property type="match status" value="1"/>
</dbReference>
<evidence type="ECO:0000256" key="8">
    <source>
        <dbReference type="ARBA" id="ARBA00048670"/>
    </source>
</evidence>
<dbReference type="OrthoDB" id="4494979at2"/>
<dbReference type="GO" id="GO:0000287">
    <property type="term" value="F:magnesium ion binding"/>
    <property type="evidence" value="ECO:0007669"/>
    <property type="project" value="UniProtKB-UniRule"/>
</dbReference>
<sequence length="540" mass="58702">MKAAEAIVRCLEAEGTKLVFGYPGATVIPIYEVLRTSNITHILSRHEQAVGHSANGYARATGKAAVCFATSGPGATNIITSIATAYMDSIPLVVITGQVKLSNVGKDVFQEADIIGSTECFTKYSYLVKDGKTLPKIIKEAFHIAGSGRPGPVLIDVPLDIQNDEIGEFDYESIKVDIRGYKPTYKGHKGQIKKVIDKLKVSKKPILCIGGGVKLSDAKEEANLLSQKAKIPVVYTMMGKDSVFENSPYVIGQIGSHGKEVANKAINEADLILFVGTRIADRSMSKCSGIEDNATIIHIDIDPAEIGKNIRSSIPVVGDCKNILSEILEQIDELNTDSWINSLTLEKRSLSLSSKLSDEFVNAKHVIKKLSDVASDDAILITDVGQNQIWSALNFEIRGKRRFLTSGGLGTMGYSLPTAVGARFGADKDTQILAVMGDGGFQMSMFELGTIMEHNLNLKLVLLNNDGLGMVREMQNNMYKNPFGTLFAKSPDFIKLSEAYGIKCKRVCENSDVESALKEALEYEGPYLLEFIVDPSEATL</sequence>